<feature type="compositionally biased region" description="Polar residues" evidence="1">
    <location>
        <begin position="42"/>
        <end position="56"/>
    </location>
</feature>
<sequence>MPTSSVVSLMKTEPLQEGSLSSSSGQNPVNGSHTVTVDGGSEAQTSANNQKSSISSNDDDILMLCEEEEEDDDSNMIPPPSSKLLFNSNSKTIAIPLQNGLSEELKGFLTKISSKSGKQIIPKSIKGEYEEYLKFQRFSTFLKFSLRPTGSPDGHVVLRPFLPQVIQDIHFENYKREFQEYLEGLNFAFNDNSTFSLKFQSEIKQFHIISLRLPRGKVSQANYVIDAFLNEGDEIIHKDVPSDESIDSRVDVTGSL</sequence>
<dbReference type="AlphaFoldDB" id="A0A8J5QHY1"/>
<reference evidence="2 3" key="1">
    <citation type="journal article" date="2021" name="DNA Res.">
        <title>Genome analysis of Candida subhashii reveals its hybrid nature and dual mitochondrial genome conformations.</title>
        <authorList>
            <person name="Mixao V."/>
            <person name="Hegedusova E."/>
            <person name="Saus E."/>
            <person name="Pryszcz L.P."/>
            <person name="Cillingova A."/>
            <person name="Nosek J."/>
            <person name="Gabaldon T."/>
        </authorList>
    </citation>
    <scope>NUCLEOTIDE SEQUENCE [LARGE SCALE GENOMIC DNA]</scope>
    <source>
        <strain evidence="2 3">CBS 10753</strain>
    </source>
</reference>
<dbReference type="GeneID" id="73472109"/>
<dbReference type="RefSeq" id="XP_049261411.1">
    <property type="nucleotide sequence ID" value="XM_049409361.1"/>
</dbReference>
<evidence type="ECO:0000313" key="3">
    <source>
        <dbReference type="Proteomes" id="UP000694255"/>
    </source>
</evidence>
<feature type="region of interest" description="Disordered" evidence="1">
    <location>
        <begin position="1"/>
        <end position="59"/>
    </location>
</feature>
<organism evidence="2 3">
    <name type="scientific">[Candida] subhashii</name>
    <dbReference type="NCBI Taxonomy" id="561895"/>
    <lineage>
        <taxon>Eukaryota</taxon>
        <taxon>Fungi</taxon>
        <taxon>Dikarya</taxon>
        <taxon>Ascomycota</taxon>
        <taxon>Saccharomycotina</taxon>
        <taxon>Pichiomycetes</taxon>
        <taxon>Debaryomycetaceae</taxon>
        <taxon>Spathaspora</taxon>
    </lineage>
</organism>
<proteinExistence type="predicted"/>
<name>A0A8J5QHY1_9ASCO</name>
<dbReference type="EMBL" id="JAGSYN010000252">
    <property type="protein sequence ID" value="KAG7661178.1"/>
    <property type="molecule type" value="Genomic_DNA"/>
</dbReference>
<dbReference type="Proteomes" id="UP000694255">
    <property type="component" value="Unassembled WGS sequence"/>
</dbReference>
<evidence type="ECO:0000256" key="1">
    <source>
        <dbReference type="SAM" id="MobiDB-lite"/>
    </source>
</evidence>
<accession>A0A8J5QHY1</accession>
<keyword evidence="3" id="KW-1185">Reference proteome</keyword>
<gene>
    <name evidence="2" type="ORF">J8A68_005309</name>
</gene>
<evidence type="ECO:0000313" key="2">
    <source>
        <dbReference type="EMBL" id="KAG7661178.1"/>
    </source>
</evidence>
<comment type="caution">
    <text evidence="2">The sequence shown here is derived from an EMBL/GenBank/DDBJ whole genome shotgun (WGS) entry which is preliminary data.</text>
</comment>
<protein>
    <submittedName>
        <fullName evidence="2">Uncharacterized protein</fullName>
    </submittedName>
</protein>
<feature type="compositionally biased region" description="Low complexity" evidence="1">
    <location>
        <begin position="13"/>
        <end position="30"/>
    </location>
</feature>